<evidence type="ECO:0000313" key="3">
    <source>
        <dbReference type="Proteomes" id="UP000256763"/>
    </source>
</evidence>
<evidence type="ECO:0000313" key="2">
    <source>
        <dbReference type="EMBL" id="RFA37364.1"/>
    </source>
</evidence>
<dbReference type="AlphaFoldDB" id="A0A3E0WWI9"/>
<name>A0A3E0WWI9_9GAMM</name>
<feature type="transmembrane region" description="Helical" evidence="1">
    <location>
        <begin position="69"/>
        <end position="88"/>
    </location>
</feature>
<sequence>MLSVGYIVYMAQGFAMVGLFSAVCLRLTLACFRRCNPTTVLAAFLGVTIVHAIAYNLAAYFLYENREVVYILLLYSGAAMWATYWMLFNRDTPTLEDKQ</sequence>
<organism evidence="2 3">
    <name type="scientific">Alkalilimnicola ehrlichii</name>
    <dbReference type="NCBI Taxonomy" id="351052"/>
    <lineage>
        <taxon>Bacteria</taxon>
        <taxon>Pseudomonadati</taxon>
        <taxon>Pseudomonadota</taxon>
        <taxon>Gammaproteobacteria</taxon>
        <taxon>Chromatiales</taxon>
        <taxon>Ectothiorhodospiraceae</taxon>
        <taxon>Alkalilimnicola</taxon>
    </lineage>
</organism>
<dbReference type="EMBL" id="NFZW01000007">
    <property type="protein sequence ID" value="RFA37364.1"/>
    <property type="molecule type" value="Genomic_DNA"/>
</dbReference>
<keyword evidence="1" id="KW-0472">Membrane</keyword>
<keyword evidence="3" id="KW-1185">Reference proteome</keyword>
<gene>
    <name evidence="2" type="ORF">CAL65_08655</name>
</gene>
<dbReference type="Proteomes" id="UP000256763">
    <property type="component" value="Unassembled WGS sequence"/>
</dbReference>
<protein>
    <submittedName>
        <fullName evidence="2">Uncharacterized protein</fullName>
    </submittedName>
</protein>
<proteinExistence type="predicted"/>
<keyword evidence="1" id="KW-0812">Transmembrane</keyword>
<feature type="transmembrane region" description="Helical" evidence="1">
    <location>
        <begin position="41"/>
        <end position="63"/>
    </location>
</feature>
<feature type="transmembrane region" description="Helical" evidence="1">
    <location>
        <begin position="6"/>
        <end position="29"/>
    </location>
</feature>
<evidence type="ECO:0000256" key="1">
    <source>
        <dbReference type="SAM" id="Phobius"/>
    </source>
</evidence>
<keyword evidence="1" id="KW-1133">Transmembrane helix</keyword>
<reference evidence="3" key="1">
    <citation type="submission" date="2017-05" db="EMBL/GenBank/DDBJ databases">
        <authorList>
            <person name="Sharma S."/>
            <person name="Sidhu C."/>
            <person name="Pinnaka A.K."/>
        </authorList>
    </citation>
    <scope>NUCLEOTIDE SEQUENCE [LARGE SCALE GENOMIC DNA]</scope>
    <source>
        <strain evidence="3">AK93</strain>
    </source>
</reference>
<comment type="caution">
    <text evidence="2">The sequence shown here is derived from an EMBL/GenBank/DDBJ whole genome shotgun (WGS) entry which is preliminary data.</text>
</comment>
<accession>A0A3E0WWI9</accession>